<reference evidence="10 11" key="1">
    <citation type="journal article" date="2015" name="Nature">
        <title>rRNA introns, odd ribosomes, and small enigmatic genomes across a large radiation of phyla.</title>
        <authorList>
            <person name="Brown C.T."/>
            <person name="Hug L.A."/>
            <person name="Thomas B.C."/>
            <person name="Sharon I."/>
            <person name="Castelle C.J."/>
            <person name="Singh A."/>
            <person name="Wilkins M.J."/>
            <person name="Williams K.H."/>
            <person name="Banfield J.F."/>
        </authorList>
    </citation>
    <scope>NUCLEOTIDE SEQUENCE [LARGE SCALE GENOMIC DNA]</scope>
</reference>
<dbReference type="Proteomes" id="UP000033847">
    <property type="component" value="Unassembled WGS sequence"/>
</dbReference>
<keyword evidence="7" id="KW-0648">Protein biosynthesis</keyword>
<proteinExistence type="inferred from homology"/>
<evidence type="ECO:0000259" key="9">
    <source>
        <dbReference type="PROSITE" id="PS50862"/>
    </source>
</evidence>
<evidence type="ECO:0000256" key="5">
    <source>
        <dbReference type="ARBA" id="ARBA00022741"/>
    </source>
</evidence>
<dbReference type="PANTHER" id="PTHR10745:SF8">
    <property type="entry name" value="DNA POLYMERASE SUBUNIT GAMMA-2, MITOCHONDRIAL"/>
    <property type="match status" value="1"/>
</dbReference>
<dbReference type="Gene3D" id="3.30.40.230">
    <property type="match status" value="1"/>
</dbReference>
<dbReference type="Gene3D" id="3.40.50.800">
    <property type="entry name" value="Anticodon-binding domain"/>
    <property type="match status" value="1"/>
</dbReference>
<evidence type="ECO:0000256" key="6">
    <source>
        <dbReference type="ARBA" id="ARBA00022840"/>
    </source>
</evidence>
<dbReference type="GO" id="GO:1990742">
    <property type="term" value="C:microvesicle"/>
    <property type="evidence" value="ECO:0007669"/>
    <property type="project" value="UniProtKB-ARBA"/>
</dbReference>
<keyword evidence="4 10" id="KW-0436">Ligase</keyword>
<accession>A0A0G0YRS3</accession>
<dbReference type="PRINTS" id="PR01043">
    <property type="entry name" value="TRNASYNTHGLY"/>
</dbReference>
<comment type="caution">
    <text evidence="10">The sequence shown here is derived from an EMBL/GenBank/DDBJ whole genome shotgun (WGS) entry which is preliminary data.</text>
</comment>
<dbReference type="EMBL" id="LCCU01000002">
    <property type="protein sequence ID" value="KKS39362.1"/>
    <property type="molecule type" value="Genomic_DNA"/>
</dbReference>
<evidence type="ECO:0000256" key="1">
    <source>
        <dbReference type="ARBA" id="ARBA00008226"/>
    </source>
</evidence>
<dbReference type="GO" id="GO:0005737">
    <property type="term" value="C:cytoplasm"/>
    <property type="evidence" value="ECO:0007669"/>
    <property type="project" value="InterPro"/>
</dbReference>
<dbReference type="Gene3D" id="3.30.930.10">
    <property type="entry name" value="Bira Bifunctional Protein, Domain 2"/>
    <property type="match status" value="1"/>
</dbReference>
<keyword evidence="5" id="KW-0547">Nucleotide-binding</keyword>
<evidence type="ECO:0000256" key="3">
    <source>
        <dbReference type="ARBA" id="ARBA00022490"/>
    </source>
</evidence>
<dbReference type="Pfam" id="PF00587">
    <property type="entry name" value="tRNA-synt_2b"/>
    <property type="match status" value="1"/>
</dbReference>
<dbReference type="Pfam" id="PF03129">
    <property type="entry name" value="HGTP_anticodon"/>
    <property type="match status" value="1"/>
</dbReference>
<dbReference type="PROSITE" id="PS50862">
    <property type="entry name" value="AA_TRNA_LIGASE_II"/>
    <property type="match status" value="1"/>
</dbReference>
<dbReference type="NCBIfam" id="NF003211">
    <property type="entry name" value="PRK04173.1"/>
    <property type="match status" value="1"/>
</dbReference>
<dbReference type="GO" id="GO:0006426">
    <property type="term" value="P:glycyl-tRNA aminoacylation"/>
    <property type="evidence" value="ECO:0007669"/>
    <property type="project" value="InterPro"/>
</dbReference>
<evidence type="ECO:0000256" key="7">
    <source>
        <dbReference type="ARBA" id="ARBA00022917"/>
    </source>
</evidence>
<dbReference type="InterPro" id="IPR002315">
    <property type="entry name" value="tRNA-synt_gly"/>
</dbReference>
<dbReference type="SUPFAM" id="SSF55681">
    <property type="entry name" value="Class II aaRS and biotin synthetases"/>
    <property type="match status" value="1"/>
</dbReference>
<dbReference type="InterPro" id="IPR033731">
    <property type="entry name" value="GlyRS-like_core"/>
</dbReference>
<gene>
    <name evidence="10" type="ORF">UV00_C0002G0014</name>
</gene>
<dbReference type="GO" id="GO:0004820">
    <property type="term" value="F:glycine-tRNA ligase activity"/>
    <property type="evidence" value="ECO:0007669"/>
    <property type="project" value="UniProtKB-EC"/>
</dbReference>
<dbReference type="InterPro" id="IPR036621">
    <property type="entry name" value="Anticodon-bd_dom_sf"/>
</dbReference>
<dbReference type="GO" id="GO:0070062">
    <property type="term" value="C:extracellular exosome"/>
    <property type="evidence" value="ECO:0007669"/>
    <property type="project" value="UniProtKB-ARBA"/>
</dbReference>
<keyword evidence="8" id="KW-0030">Aminoacyl-tRNA synthetase</keyword>
<evidence type="ECO:0000256" key="8">
    <source>
        <dbReference type="ARBA" id="ARBA00023146"/>
    </source>
</evidence>
<dbReference type="CDD" id="cd00774">
    <property type="entry name" value="GlyRS-like_core"/>
    <property type="match status" value="1"/>
</dbReference>
<keyword evidence="3" id="KW-0963">Cytoplasm</keyword>
<dbReference type="NCBIfam" id="TIGR00389">
    <property type="entry name" value="glyS_dimeric"/>
    <property type="match status" value="1"/>
</dbReference>
<evidence type="ECO:0000313" key="11">
    <source>
        <dbReference type="Proteomes" id="UP000033847"/>
    </source>
</evidence>
<organism evidence="10 11">
    <name type="scientific">candidate division WWE3 bacterium GW2011_GWF1_42_14</name>
    <dbReference type="NCBI Taxonomy" id="1619138"/>
    <lineage>
        <taxon>Bacteria</taxon>
        <taxon>Katanobacteria</taxon>
    </lineage>
</organism>
<dbReference type="GO" id="GO:0015966">
    <property type="term" value="P:diadenosine tetraphosphate biosynthetic process"/>
    <property type="evidence" value="ECO:0007669"/>
    <property type="project" value="UniProtKB-ARBA"/>
</dbReference>
<dbReference type="SUPFAM" id="SSF52954">
    <property type="entry name" value="Class II aaRS ABD-related"/>
    <property type="match status" value="1"/>
</dbReference>
<dbReference type="GO" id="GO:0005524">
    <property type="term" value="F:ATP binding"/>
    <property type="evidence" value="ECO:0007669"/>
    <property type="project" value="UniProtKB-KW"/>
</dbReference>
<dbReference type="CDD" id="cd00858">
    <property type="entry name" value="GlyRS_anticodon"/>
    <property type="match status" value="1"/>
</dbReference>
<dbReference type="InterPro" id="IPR004154">
    <property type="entry name" value="Anticodon-bd"/>
</dbReference>
<dbReference type="InterPro" id="IPR045864">
    <property type="entry name" value="aa-tRNA-synth_II/BPL/LPL"/>
</dbReference>
<feature type="domain" description="Aminoacyl-transfer RNA synthetases class-II family profile" evidence="9">
    <location>
        <begin position="12"/>
        <end position="380"/>
    </location>
</feature>
<dbReference type="InterPro" id="IPR027031">
    <property type="entry name" value="Gly-tRNA_synthase/POLG2"/>
</dbReference>
<dbReference type="GO" id="GO:0004081">
    <property type="term" value="F:bis(5'-nucleosyl)-tetraphosphatase (asymmetrical) activity"/>
    <property type="evidence" value="ECO:0007669"/>
    <property type="project" value="UniProtKB-ARBA"/>
</dbReference>
<dbReference type="InterPro" id="IPR006195">
    <property type="entry name" value="aa-tRNA-synth_II"/>
</dbReference>
<dbReference type="AlphaFoldDB" id="A0A0G0YRS3"/>
<evidence type="ECO:0000313" key="10">
    <source>
        <dbReference type="EMBL" id="KKS39362.1"/>
    </source>
</evidence>
<comment type="similarity">
    <text evidence="1">Belongs to the class-II aminoacyl-tRNA synthetase family.</text>
</comment>
<name>A0A0G0YRS3_UNCKA</name>
<protein>
    <recommendedName>
        <fullName evidence="2">glycine--tRNA ligase</fullName>
        <ecNumber evidence="2">6.1.1.14</ecNumber>
    </recommendedName>
</protein>
<evidence type="ECO:0000256" key="4">
    <source>
        <dbReference type="ARBA" id="ARBA00022598"/>
    </source>
</evidence>
<dbReference type="PATRIC" id="fig|1619138.3.peg.101"/>
<dbReference type="PANTHER" id="PTHR10745">
    <property type="entry name" value="GLYCYL-TRNA SYNTHETASE/DNA POLYMERASE SUBUNIT GAMMA-2"/>
    <property type="match status" value="1"/>
</dbReference>
<sequence>MLYTGFMSEIADLQQKIVSLSKRRGYVFPGSEIYGGLSNTYDFGPLGVLLLRNIKNSWWDFFVTRRANIHGLDTSILMSSKVWEASGHTASFTDVLIDCKKCKTRTRADHLIESYFEAKGEDRSVEGLSPEELSKIIEDNKIPCPKCGERDWTKPRKFNLLFETNVGIVTDSQSTVYLRGEIAQGMFVNFRNVLDTIRPKLPFGIAQSGKAFRNEITLGNFIFRTLEFNLAEFEYFFNPTKDNWQALFDYWKEEMKKWALILGLPEEKLSWRIHTDAERAHYSAKTEDLDFEFPFGIKELFGLAYRTDFDLKNHMEKSGEELRYTDPETGEKILPHVIEPTFGINRVFLAILANAYSEEEGRTVLKLPHALAPYKAAVFPLVRNKEEVVGKAREIHETLVSEGISVAWDDRGNIGKRYYSQDEIGTPFCITIDYQTLEDDTVTVRDRDTMEQVRIATSDLEFYLSSQ</sequence>
<dbReference type="InterPro" id="IPR002314">
    <property type="entry name" value="aa-tRNA-synt_IIb"/>
</dbReference>
<dbReference type="EC" id="6.1.1.14" evidence="2"/>
<dbReference type="FunFam" id="3.40.50.800:FF:000002">
    <property type="entry name" value="Glycine--tRNA ligase"/>
    <property type="match status" value="1"/>
</dbReference>
<evidence type="ECO:0000256" key="2">
    <source>
        <dbReference type="ARBA" id="ARBA00012829"/>
    </source>
</evidence>
<keyword evidence="6" id="KW-0067">ATP-binding</keyword>